<dbReference type="PANTHER" id="PTHR32060:SF30">
    <property type="entry name" value="CARBOXY-TERMINAL PROCESSING PROTEASE CTPA"/>
    <property type="match status" value="1"/>
</dbReference>
<dbReference type="Pfam" id="PF13180">
    <property type="entry name" value="PDZ_2"/>
    <property type="match status" value="1"/>
</dbReference>
<dbReference type="InterPro" id="IPR004447">
    <property type="entry name" value="Peptidase_S41A"/>
</dbReference>
<dbReference type="EMBL" id="SNRY01000026">
    <property type="protein sequence ID" value="KAA6350569.1"/>
    <property type="molecule type" value="Genomic_DNA"/>
</dbReference>
<evidence type="ECO:0000256" key="6">
    <source>
        <dbReference type="SAM" id="Phobius"/>
    </source>
</evidence>
<evidence type="ECO:0000256" key="4">
    <source>
        <dbReference type="ARBA" id="ARBA00022825"/>
    </source>
</evidence>
<evidence type="ECO:0000256" key="2">
    <source>
        <dbReference type="ARBA" id="ARBA00022670"/>
    </source>
</evidence>
<dbReference type="GO" id="GO:0006508">
    <property type="term" value="P:proteolysis"/>
    <property type="evidence" value="ECO:0007669"/>
    <property type="project" value="UniProtKB-KW"/>
</dbReference>
<keyword evidence="6" id="KW-1133">Transmembrane helix</keyword>
<dbReference type="AlphaFoldDB" id="A0A5J4SWH2"/>
<organism evidence="8">
    <name type="scientific">termite gut metagenome</name>
    <dbReference type="NCBI Taxonomy" id="433724"/>
    <lineage>
        <taxon>unclassified sequences</taxon>
        <taxon>metagenomes</taxon>
        <taxon>organismal metagenomes</taxon>
    </lineage>
</organism>
<dbReference type="InterPro" id="IPR001478">
    <property type="entry name" value="PDZ"/>
</dbReference>
<dbReference type="Gene3D" id="3.90.226.10">
    <property type="entry name" value="2-enoyl-CoA Hydratase, Chain A, domain 1"/>
    <property type="match status" value="1"/>
</dbReference>
<dbReference type="SUPFAM" id="SSF50156">
    <property type="entry name" value="PDZ domain-like"/>
    <property type="match status" value="1"/>
</dbReference>
<name>A0A5J4SWH2_9ZZZZ</name>
<gene>
    <name evidence="8" type="ORF">EZS27_002052</name>
</gene>
<dbReference type="Gene3D" id="2.30.42.10">
    <property type="match status" value="1"/>
</dbReference>
<keyword evidence="6" id="KW-0812">Transmembrane</keyword>
<keyword evidence="6" id="KW-0472">Membrane</keyword>
<dbReference type="CDD" id="cd07560">
    <property type="entry name" value="Peptidase_S41_CPP"/>
    <property type="match status" value="1"/>
</dbReference>
<evidence type="ECO:0000256" key="3">
    <source>
        <dbReference type="ARBA" id="ARBA00022801"/>
    </source>
</evidence>
<dbReference type="CDD" id="cd06782">
    <property type="entry name" value="cpPDZ_CPP-like"/>
    <property type="match status" value="1"/>
</dbReference>
<feature type="transmembrane region" description="Helical" evidence="6">
    <location>
        <begin position="21"/>
        <end position="38"/>
    </location>
</feature>
<feature type="region of interest" description="Disordered" evidence="5">
    <location>
        <begin position="551"/>
        <end position="575"/>
    </location>
</feature>
<dbReference type="Gene3D" id="3.30.750.44">
    <property type="match status" value="1"/>
</dbReference>
<dbReference type="GO" id="GO:0007165">
    <property type="term" value="P:signal transduction"/>
    <property type="evidence" value="ECO:0007669"/>
    <property type="project" value="TreeGrafter"/>
</dbReference>
<dbReference type="SUPFAM" id="SSF52096">
    <property type="entry name" value="ClpP/crotonase"/>
    <property type="match status" value="1"/>
</dbReference>
<sequence>MIYVLDSTSMSTKKTSQFTPIIIAVSIVFGILIGMFYAKNLTTGSRPGIIKSSSGKVNALLRIIDDQYVDTVNINDLVEDVMPQLLAELDPHSTYIPAKRLEEVNSELEGYFSGIGIQFTIQQDTVHVNSVIQGGPSEKVGLMAGDRIITVNDSAFTGKKIDNEIAMRTLKGPKGTHVKLGIKRASEKNLLEFEIIRGDIPQNSVDVAYMLTNDLGYIQISKFGRTTHAELLNALALLNHEGCKGLIIDLRGNTGGYMDAAIRMVNEFLSEGKLIVYTQGRRSVRSESRANGTGSCQKTPLVVLVDEASASASEIFAGAIQDNDRGTIVGRRSFGKGLVQQPFDFDDGSGIRLTIARYYTPSGRCIQRPYENGKDENYEMDIYTRYEHGEFFSRDSIRLDESLRYSTGLGRPVYGGGGIMPDIFVPQDTTGMTSYFRTVLNKGLILQFAFQYTDKNREALNNCTNEASLLSYLNRQQVIDQFVKYAQSKDVKPRNILIQKSYSLLERNLYGNIIYNMLGREAYITYINKGDKNVKKALEILDANEAFPKAPEETIEESVEKKNDGNKKKRTAQADCGEETPMWRLYASNSVC</sequence>
<evidence type="ECO:0000259" key="7">
    <source>
        <dbReference type="PROSITE" id="PS50106"/>
    </source>
</evidence>
<dbReference type="SMART" id="SM00245">
    <property type="entry name" value="TSPc"/>
    <property type="match status" value="1"/>
</dbReference>
<evidence type="ECO:0000313" key="8">
    <source>
        <dbReference type="EMBL" id="KAA6350569.1"/>
    </source>
</evidence>
<dbReference type="InterPro" id="IPR005151">
    <property type="entry name" value="Tail-specific_protease"/>
</dbReference>
<dbReference type="Pfam" id="PF03572">
    <property type="entry name" value="Peptidase_S41"/>
    <property type="match status" value="1"/>
</dbReference>
<proteinExistence type="inferred from homology"/>
<dbReference type="PROSITE" id="PS50106">
    <property type="entry name" value="PDZ"/>
    <property type="match status" value="1"/>
</dbReference>
<dbReference type="EC" id="3.4.21.102" evidence="8"/>
<comment type="caution">
    <text evidence="8">The sequence shown here is derived from an EMBL/GenBank/DDBJ whole genome shotgun (WGS) entry which is preliminary data.</text>
</comment>
<dbReference type="PANTHER" id="PTHR32060">
    <property type="entry name" value="TAIL-SPECIFIC PROTEASE"/>
    <property type="match status" value="1"/>
</dbReference>
<dbReference type="InterPro" id="IPR029045">
    <property type="entry name" value="ClpP/crotonase-like_dom_sf"/>
</dbReference>
<comment type="similarity">
    <text evidence="1">Belongs to the peptidase S41A family.</text>
</comment>
<dbReference type="SMART" id="SM00228">
    <property type="entry name" value="PDZ"/>
    <property type="match status" value="1"/>
</dbReference>
<dbReference type="GO" id="GO:0004252">
    <property type="term" value="F:serine-type endopeptidase activity"/>
    <property type="evidence" value="ECO:0007669"/>
    <property type="project" value="UniProtKB-EC"/>
</dbReference>
<accession>A0A5J4SWH2</accession>
<protein>
    <submittedName>
        <fullName evidence="8">Carboxy-terminal processing protease CtpB</fullName>
        <ecNumber evidence="8">3.4.21.102</ecNumber>
    </submittedName>
</protein>
<dbReference type="InterPro" id="IPR036034">
    <property type="entry name" value="PDZ_sf"/>
</dbReference>
<evidence type="ECO:0000256" key="5">
    <source>
        <dbReference type="SAM" id="MobiDB-lite"/>
    </source>
</evidence>
<keyword evidence="2 8" id="KW-0645">Protease</keyword>
<keyword evidence="3 8" id="KW-0378">Hydrolase</keyword>
<dbReference type="GO" id="GO:0030288">
    <property type="term" value="C:outer membrane-bounded periplasmic space"/>
    <property type="evidence" value="ECO:0007669"/>
    <property type="project" value="TreeGrafter"/>
</dbReference>
<keyword evidence="4" id="KW-0720">Serine protease</keyword>
<reference evidence="8" key="1">
    <citation type="submission" date="2019-03" db="EMBL/GenBank/DDBJ databases">
        <title>Single cell metagenomics reveals metabolic interactions within the superorganism composed of flagellate Streblomastix strix and complex community of Bacteroidetes bacteria on its surface.</title>
        <authorList>
            <person name="Treitli S.C."/>
            <person name="Kolisko M."/>
            <person name="Husnik F."/>
            <person name="Keeling P."/>
            <person name="Hampl V."/>
        </authorList>
    </citation>
    <scope>NUCLEOTIDE SEQUENCE</scope>
    <source>
        <strain evidence="8">STM</strain>
    </source>
</reference>
<feature type="domain" description="PDZ" evidence="7">
    <location>
        <begin position="101"/>
        <end position="171"/>
    </location>
</feature>
<evidence type="ECO:0000256" key="1">
    <source>
        <dbReference type="ARBA" id="ARBA00009179"/>
    </source>
</evidence>
<dbReference type="NCBIfam" id="TIGR00225">
    <property type="entry name" value="prc"/>
    <property type="match status" value="1"/>
</dbReference>